<organism evidence="1 2">
    <name type="scientific">Pedobacter boryungensis</name>
    <dbReference type="NCBI Taxonomy" id="869962"/>
    <lineage>
        <taxon>Bacteria</taxon>
        <taxon>Pseudomonadati</taxon>
        <taxon>Bacteroidota</taxon>
        <taxon>Sphingobacteriia</taxon>
        <taxon>Sphingobacteriales</taxon>
        <taxon>Sphingobacteriaceae</taxon>
        <taxon>Pedobacter</taxon>
    </lineage>
</organism>
<protein>
    <submittedName>
        <fullName evidence="1">Uncharacterized protein</fullName>
    </submittedName>
</protein>
<keyword evidence="2" id="KW-1185">Reference proteome</keyword>
<dbReference type="Proteomes" id="UP000762110">
    <property type="component" value="Unassembled WGS sequence"/>
</dbReference>
<comment type="caution">
    <text evidence="1">The sequence shown here is derived from an EMBL/GenBank/DDBJ whole genome shotgun (WGS) entry which is preliminary data.</text>
</comment>
<proteinExistence type="predicted"/>
<accession>A0ABX2DAE6</accession>
<dbReference type="EMBL" id="JABMKV010000001">
    <property type="protein sequence ID" value="NQX30398.1"/>
    <property type="molecule type" value="Genomic_DNA"/>
</dbReference>
<evidence type="ECO:0000313" key="1">
    <source>
        <dbReference type="EMBL" id="NQX30398.1"/>
    </source>
</evidence>
<gene>
    <name evidence="1" type="ORF">HQN85_01570</name>
</gene>
<reference evidence="1 2" key="1">
    <citation type="submission" date="2020-05" db="EMBL/GenBank/DDBJ databases">
        <title>Description of Pedobacter foliorum sp. nov.</title>
        <authorList>
            <person name="Qi S."/>
            <person name="Carlier A."/>
            <person name="Cnockaert M."/>
            <person name="Vandamme P."/>
        </authorList>
    </citation>
    <scope>NUCLEOTIDE SEQUENCE [LARGE SCALE GENOMIC DNA]</scope>
    <source>
        <strain evidence="1 2">LMG 31300</strain>
    </source>
</reference>
<dbReference type="RefSeq" id="WP_173268593.1">
    <property type="nucleotide sequence ID" value="NZ_JABMKV010000001.1"/>
</dbReference>
<name>A0ABX2DAE6_9SPHI</name>
<evidence type="ECO:0000313" key="2">
    <source>
        <dbReference type="Proteomes" id="UP000762110"/>
    </source>
</evidence>
<sequence length="126" mass="14296">MSLGKKLPFDFVLDYLYPLEIEIKSMFGVSTLYVHHKIVLALRDKPQALESNGIWIATSKDHHESLRKDLPSITSIPLLGDGETGWQILSSADAYFEEQAIKICEMIKNNDPRIGKIPKIKKKKSN</sequence>